<evidence type="ECO:0000256" key="1">
    <source>
        <dbReference type="SAM" id="MobiDB-lite"/>
    </source>
</evidence>
<dbReference type="PROSITE" id="PS51257">
    <property type="entry name" value="PROKAR_LIPOPROTEIN"/>
    <property type="match status" value="1"/>
</dbReference>
<dbReference type="InterPro" id="IPR030678">
    <property type="entry name" value="Peptide/Ni-bd"/>
</dbReference>
<reference evidence="4 5" key="1">
    <citation type="submission" date="2024-10" db="EMBL/GenBank/DDBJ databases">
        <title>The Natural Products Discovery Center: Release of the First 8490 Sequenced Strains for Exploring Actinobacteria Biosynthetic Diversity.</title>
        <authorList>
            <person name="Kalkreuter E."/>
            <person name="Kautsar S.A."/>
            <person name="Yang D."/>
            <person name="Bader C.D."/>
            <person name="Teijaro C.N."/>
            <person name="Fluegel L."/>
            <person name="Davis C.M."/>
            <person name="Simpson J.R."/>
            <person name="Lauterbach L."/>
            <person name="Steele A.D."/>
            <person name="Gui C."/>
            <person name="Meng S."/>
            <person name="Li G."/>
            <person name="Viehrig K."/>
            <person name="Ye F."/>
            <person name="Su P."/>
            <person name="Kiefer A.F."/>
            <person name="Nichols A."/>
            <person name="Cepeda A.J."/>
            <person name="Yan W."/>
            <person name="Fan B."/>
            <person name="Jiang Y."/>
            <person name="Adhikari A."/>
            <person name="Zheng C.-J."/>
            <person name="Schuster L."/>
            <person name="Cowan T.M."/>
            <person name="Smanski M.J."/>
            <person name="Chevrette M.G."/>
            <person name="De Carvalho L.P.S."/>
            <person name="Shen B."/>
        </authorList>
    </citation>
    <scope>NUCLEOTIDE SEQUENCE [LARGE SCALE GENOMIC DNA]</scope>
    <source>
        <strain evidence="4 5">NPDC050545</strain>
    </source>
</reference>
<feature type="chain" id="PRO_5047188800" evidence="2">
    <location>
        <begin position="24"/>
        <end position="559"/>
    </location>
</feature>
<dbReference type="Gene3D" id="3.10.105.10">
    <property type="entry name" value="Dipeptide-binding Protein, Domain 3"/>
    <property type="match status" value="1"/>
</dbReference>
<keyword evidence="2" id="KW-0732">Signal</keyword>
<dbReference type="EMBL" id="JBITGY010000010">
    <property type="protein sequence ID" value="MFI6502889.1"/>
    <property type="molecule type" value="Genomic_DNA"/>
</dbReference>
<dbReference type="SUPFAM" id="SSF53850">
    <property type="entry name" value="Periplasmic binding protein-like II"/>
    <property type="match status" value="1"/>
</dbReference>
<feature type="region of interest" description="Disordered" evidence="1">
    <location>
        <begin position="188"/>
        <end position="207"/>
    </location>
</feature>
<evidence type="ECO:0000256" key="2">
    <source>
        <dbReference type="SAM" id="SignalP"/>
    </source>
</evidence>
<sequence>MTTNKGLLSLAICLLLGASGCGGGGKPRAATAEGGPVKGGTLTVFNNADFNHLDPARNWTMRDMGFGARLLYRTLTTFKPGSAEVVPDLATDLGRPSEGGKVWTFTLKDGVTYEDGSPVKAQDVKYNVERSFSPELTGGPDYARKYLISDGYKGPLTGKHLDSIETPDDKTIVFRLRRPVAEFSQTTTLPTFSPVPQSKEAGVKYDDRPFSSGPYKIEKYQRKVELVLVRNQHWSPATDQVRKAYPDRIVVNMSVGGAARDTRLIADQGPDRSAIGYTDVALPVLPKVFTDPRARQRMSSMVDGCTGLIYLNTAKPPFDRQKARMAVHYAADKTALQTAAGGPQMAEVVGAILPPGLTGGAQRDLLNIPPAGDVEKAKALLAEAGVQTPVKIRMATSAGGKAQAEALQAGLKRAGFDLQIDLVDTSALNGINGTPAKMPELQFGGWCPDYPSGSTFLPMIADSRLISEGYHGGNASLLKDPAIDEKISEIDAMTDAQAAGKAWLELEEQVMATGAYVPVTLVKQNNLFGSNVAGVTGNPIWEGNPDFAEIGLKDPGLSK</sequence>
<feature type="signal peptide" evidence="2">
    <location>
        <begin position="1"/>
        <end position="23"/>
    </location>
</feature>
<dbReference type="RefSeq" id="WP_397088492.1">
    <property type="nucleotide sequence ID" value="NZ_JBITGY010000010.1"/>
</dbReference>
<dbReference type="PANTHER" id="PTHR30290">
    <property type="entry name" value="PERIPLASMIC BINDING COMPONENT OF ABC TRANSPORTER"/>
    <property type="match status" value="1"/>
</dbReference>
<accession>A0ABW7Z5U3</accession>
<dbReference type="Gene3D" id="3.40.190.10">
    <property type="entry name" value="Periplasmic binding protein-like II"/>
    <property type="match status" value="1"/>
</dbReference>
<evidence type="ECO:0000313" key="4">
    <source>
        <dbReference type="EMBL" id="MFI6502889.1"/>
    </source>
</evidence>
<evidence type="ECO:0000313" key="5">
    <source>
        <dbReference type="Proteomes" id="UP001612741"/>
    </source>
</evidence>
<comment type="caution">
    <text evidence="4">The sequence shown here is derived from an EMBL/GenBank/DDBJ whole genome shotgun (WGS) entry which is preliminary data.</text>
</comment>
<dbReference type="InterPro" id="IPR000914">
    <property type="entry name" value="SBP_5_dom"/>
</dbReference>
<feature type="domain" description="Solute-binding protein family 5" evidence="3">
    <location>
        <begin position="84"/>
        <end position="462"/>
    </location>
</feature>
<keyword evidence="5" id="KW-1185">Reference proteome</keyword>
<dbReference type="InterPro" id="IPR039424">
    <property type="entry name" value="SBP_5"/>
</dbReference>
<evidence type="ECO:0000259" key="3">
    <source>
        <dbReference type="Pfam" id="PF00496"/>
    </source>
</evidence>
<organism evidence="4 5">
    <name type="scientific">Nonomuraea typhae</name>
    <dbReference type="NCBI Taxonomy" id="2603600"/>
    <lineage>
        <taxon>Bacteria</taxon>
        <taxon>Bacillati</taxon>
        <taxon>Actinomycetota</taxon>
        <taxon>Actinomycetes</taxon>
        <taxon>Streptosporangiales</taxon>
        <taxon>Streptosporangiaceae</taxon>
        <taxon>Nonomuraea</taxon>
    </lineage>
</organism>
<dbReference type="CDD" id="cd08506">
    <property type="entry name" value="PBP2_clavulanate_OppA2"/>
    <property type="match status" value="1"/>
</dbReference>
<protein>
    <submittedName>
        <fullName evidence="4">ABC transporter substrate-binding protein</fullName>
    </submittedName>
</protein>
<dbReference type="Proteomes" id="UP001612741">
    <property type="component" value="Unassembled WGS sequence"/>
</dbReference>
<dbReference type="PANTHER" id="PTHR30290:SF83">
    <property type="entry name" value="ABC TRANSPORTER SUBSTRATE-BINDING PROTEIN"/>
    <property type="match status" value="1"/>
</dbReference>
<dbReference type="PIRSF" id="PIRSF002741">
    <property type="entry name" value="MppA"/>
    <property type="match status" value="1"/>
</dbReference>
<gene>
    <name evidence="4" type="ORF">ACIBG2_36305</name>
</gene>
<proteinExistence type="predicted"/>
<dbReference type="Pfam" id="PF00496">
    <property type="entry name" value="SBP_bac_5"/>
    <property type="match status" value="1"/>
</dbReference>
<name>A0ABW7Z5U3_9ACTN</name>